<keyword evidence="2" id="KW-0255">Endonuclease</keyword>
<protein>
    <submittedName>
        <fullName evidence="2">HNH endonuclease</fullName>
    </submittedName>
</protein>
<sequence>MTHNSTRIAQALKELSTSSSKKIQNGIKMLKANYRAEDRKITAIQLAKAAGYENYMTGNEQYGSFAHELSLILQHTPEQQKNGVPIWTYTICTAADETSINGHFTWVLKDQVAEALEELKWVTPIAPNNVITDLEMMQTQLDTLSEKDRETTIQARIGQGLFRDQLIHHWTSCSVTGFDNTDFLVASHIKPWRDCSASEAIDMTNGLLLTPNLDTAFDKGYISFDRDGLIMLSPQLTSNDVEKLNISPTMKLRWCLPQHDHFLQYHRKHIFRKDS</sequence>
<evidence type="ECO:0000313" key="2">
    <source>
        <dbReference type="EMBL" id="TKF32263.1"/>
    </source>
</evidence>
<gene>
    <name evidence="2" type="ORF">FCV50_09875</name>
</gene>
<dbReference type="RefSeq" id="WP_136980187.1">
    <property type="nucleotide sequence ID" value="NZ_SYUV01000029.1"/>
</dbReference>
<dbReference type="EMBL" id="SYUV01000029">
    <property type="protein sequence ID" value="TKF32263.1"/>
    <property type="molecule type" value="Genomic_DNA"/>
</dbReference>
<proteinExistence type="predicted"/>
<dbReference type="Pfam" id="PF13391">
    <property type="entry name" value="HNH_2"/>
    <property type="match status" value="1"/>
</dbReference>
<dbReference type="AlphaFoldDB" id="A0A4U1ZCA7"/>
<feature type="domain" description="HNH nuclease" evidence="1">
    <location>
        <begin position="173"/>
        <end position="225"/>
    </location>
</feature>
<keyword evidence="2" id="KW-0540">Nuclease</keyword>
<accession>A0A4U1ZCA7</accession>
<keyword evidence="2" id="KW-0378">Hydrolase</keyword>
<organism evidence="2 3">
    <name type="scientific">Vibrio kanaloae</name>
    <dbReference type="NCBI Taxonomy" id="170673"/>
    <lineage>
        <taxon>Bacteria</taxon>
        <taxon>Pseudomonadati</taxon>
        <taxon>Pseudomonadota</taxon>
        <taxon>Gammaproteobacteria</taxon>
        <taxon>Vibrionales</taxon>
        <taxon>Vibrionaceae</taxon>
        <taxon>Vibrio</taxon>
    </lineage>
</organism>
<dbReference type="GO" id="GO:0004519">
    <property type="term" value="F:endonuclease activity"/>
    <property type="evidence" value="ECO:0007669"/>
    <property type="project" value="UniProtKB-KW"/>
</dbReference>
<dbReference type="InterPro" id="IPR003615">
    <property type="entry name" value="HNH_nuc"/>
</dbReference>
<name>A0A4U1ZCA7_9VIBR</name>
<evidence type="ECO:0000313" key="3">
    <source>
        <dbReference type="Proteomes" id="UP000307574"/>
    </source>
</evidence>
<dbReference type="Proteomes" id="UP000307574">
    <property type="component" value="Unassembled WGS sequence"/>
</dbReference>
<reference evidence="2 3" key="1">
    <citation type="submission" date="2019-04" db="EMBL/GenBank/DDBJ databases">
        <title>A reverse ecology approach based on a biological definition of microbial populations.</title>
        <authorList>
            <person name="Arevalo P."/>
            <person name="Vaninsberghe D."/>
            <person name="Elsherbini J."/>
            <person name="Gore J."/>
            <person name="Polz M."/>
        </authorList>
    </citation>
    <scope>NUCLEOTIDE SEQUENCE [LARGE SCALE GENOMIC DNA]</scope>
    <source>
        <strain evidence="2 3">10N.261.46.F4</strain>
    </source>
</reference>
<evidence type="ECO:0000259" key="1">
    <source>
        <dbReference type="Pfam" id="PF13391"/>
    </source>
</evidence>
<comment type="caution">
    <text evidence="2">The sequence shown here is derived from an EMBL/GenBank/DDBJ whole genome shotgun (WGS) entry which is preliminary data.</text>
</comment>